<dbReference type="EC" id="2.7.11.1" evidence="1"/>
<dbReference type="InterPro" id="IPR000095">
    <property type="entry name" value="CRIB_dom"/>
</dbReference>
<evidence type="ECO:0000313" key="10">
    <source>
        <dbReference type="WBParaSite" id="GPUH_0001297601-mRNA-1"/>
    </source>
</evidence>
<evidence type="ECO:0000259" key="7">
    <source>
        <dbReference type="PROSITE" id="PS50108"/>
    </source>
</evidence>
<dbReference type="OrthoDB" id="1022360at2759"/>
<dbReference type="WBParaSite" id="GPUH_0001297601-mRNA-1">
    <property type="protein sequence ID" value="GPUH_0001297601-mRNA-1"/>
    <property type="gene ID" value="GPUH_0001297601"/>
</dbReference>
<dbReference type="EMBL" id="UYRT01079784">
    <property type="protein sequence ID" value="VDN21388.1"/>
    <property type="molecule type" value="Genomic_DNA"/>
</dbReference>
<evidence type="ECO:0000256" key="2">
    <source>
        <dbReference type="ARBA" id="ARBA00022527"/>
    </source>
</evidence>
<dbReference type="Gene3D" id="3.90.810.10">
    <property type="entry name" value="CRIB domain"/>
    <property type="match status" value="2"/>
</dbReference>
<evidence type="ECO:0000256" key="1">
    <source>
        <dbReference type="ARBA" id="ARBA00012513"/>
    </source>
</evidence>
<dbReference type="CDD" id="cd01093">
    <property type="entry name" value="CRIB_PAK_like"/>
    <property type="match status" value="1"/>
</dbReference>
<name>A0A183DW71_9BILA</name>
<organism evidence="10">
    <name type="scientific">Gongylonema pulchrum</name>
    <dbReference type="NCBI Taxonomy" id="637853"/>
    <lineage>
        <taxon>Eukaryota</taxon>
        <taxon>Metazoa</taxon>
        <taxon>Ecdysozoa</taxon>
        <taxon>Nematoda</taxon>
        <taxon>Chromadorea</taxon>
        <taxon>Rhabditida</taxon>
        <taxon>Spirurina</taxon>
        <taxon>Spiruromorpha</taxon>
        <taxon>Spiruroidea</taxon>
        <taxon>Gongylonematidae</taxon>
        <taxon>Gongylonema</taxon>
    </lineage>
</organism>
<evidence type="ECO:0000313" key="9">
    <source>
        <dbReference type="Proteomes" id="UP000271098"/>
    </source>
</evidence>
<evidence type="ECO:0000256" key="4">
    <source>
        <dbReference type="ARBA" id="ARBA00022741"/>
    </source>
</evidence>
<keyword evidence="9" id="KW-1185">Reference proteome</keyword>
<gene>
    <name evidence="8" type="ORF">GPUH_LOCUS12962</name>
</gene>
<dbReference type="InterPro" id="IPR036936">
    <property type="entry name" value="CRIB_dom_sf"/>
</dbReference>
<feature type="domain" description="CRIB" evidence="7">
    <location>
        <begin position="51"/>
        <end position="64"/>
    </location>
</feature>
<keyword evidence="4" id="KW-0547">Nucleotide-binding</keyword>
<evidence type="ECO:0000256" key="3">
    <source>
        <dbReference type="ARBA" id="ARBA00022679"/>
    </source>
</evidence>
<dbReference type="Pfam" id="PF00786">
    <property type="entry name" value="PBD"/>
    <property type="match status" value="2"/>
</dbReference>
<sequence>MSMRRRPKKTDISLPSNFEHRYHAGYDPITGQYHGLPKEMSMRRRPKKTDISLPSNFEHRYHAGYDPITGQYHGLPKQWQAIIGISPNRRGRPRPVVDPSCITPMEIAEIKTVVRGDVSASCRKYPRCGETVFGGIPMINTLRKDRASLECESSRTVRIPETWTPIPQV</sequence>
<feature type="domain" description="CRIB" evidence="7">
    <location>
        <begin position="12"/>
        <end position="25"/>
    </location>
</feature>
<dbReference type="Proteomes" id="UP000271098">
    <property type="component" value="Unassembled WGS sequence"/>
</dbReference>
<dbReference type="InterPro" id="IPR033923">
    <property type="entry name" value="PAK_BD"/>
</dbReference>
<dbReference type="PROSITE" id="PS50108">
    <property type="entry name" value="CRIB"/>
    <property type="match status" value="2"/>
</dbReference>
<dbReference type="GO" id="GO:0004674">
    <property type="term" value="F:protein serine/threonine kinase activity"/>
    <property type="evidence" value="ECO:0007669"/>
    <property type="project" value="UniProtKB-KW"/>
</dbReference>
<keyword evidence="3" id="KW-0808">Transferase</keyword>
<reference evidence="8 9" key="2">
    <citation type="submission" date="2018-11" db="EMBL/GenBank/DDBJ databases">
        <authorList>
            <consortium name="Pathogen Informatics"/>
        </authorList>
    </citation>
    <scope>NUCLEOTIDE SEQUENCE [LARGE SCALE GENOMIC DNA]</scope>
</reference>
<proteinExistence type="predicted"/>
<keyword evidence="6" id="KW-0067">ATP-binding</keyword>
<evidence type="ECO:0000313" key="8">
    <source>
        <dbReference type="EMBL" id="VDN21388.1"/>
    </source>
</evidence>
<evidence type="ECO:0000256" key="6">
    <source>
        <dbReference type="ARBA" id="ARBA00022840"/>
    </source>
</evidence>
<protein>
    <recommendedName>
        <fullName evidence="1">non-specific serine/threonine protein kinase</fullName>
        <ecNumber evidence="1">2.7.11.1</ecNumber>
    </recommendedName>
</protein>
<dbReference type="GO" id="GO:0005524">
    <property type="term" value="F:ATP binding"/>
    <property type="evidence" value="ECO:0007669"/>
    <property type="project" value="UniProtKB-KW"/>
</dbReference>
<evidence type="ECO:0000256" key="5">
    <source>
        <dbReference type="ARBA" id="ARBA00022777"/>
    </source>
</evidence>
<dbReference type="AlphaFoldDB" id="A0A183DW71"/>
<reference evidence="10" key="1">
    <citation type="submission" date="2016-06" db="UniProtKB">
        <authorList>
            <consortium name="WormBaseParasite"/>
        </authorList>
    </citation>
    <scope>IDENTIFICATION</scope>
</reference>
<accession>A0A183DW71</accession>
<keyword evidence="5" id="KW-0418">Kinase</keyword>
<keyword evidence="2" id="KW-0723">Serine/threonine-protein kinase</keyword>
<dbReference type="SMART" id="SM00285">
    <property type="entry name" value="PBD"/>
    <property type="match status" value="2"/>
</dbReference>